<feature type="compositionally biased region" description="Basic and acidic residues" evidence="1">
    <location>
        <begin position="23"/>
        <end position="49"/>
    </location>
</feature>
<feature type="compositionally biased region" description="Polar residues" evidence="1">
    <location>
        <begin position="1"/>
        <end position="13"/>
    </location>
</feature>
<name>A0A0M5KP94_RAOOR</name>
<reference evidence="2" key="1">
    <citation type="submission" date="2015-06" db="EMBL/GenBank/DDBJ databases">
        <title>Carbapenemase-producing Raoultella ornithinolytica.</title>
        <authorList>
            <person name="Sun J."/>
            <person name="Zhang F."/>
        </authorList>
    </citation>
    <scope>NUCLEOTIDE SEQUENCE</scope>
    <source>
        <strain evidence="2">RJ46C</strain>
        <plasmid evidence="2">pRJ46C</plasmid>
    </source>
</reference>
<feature type="region of interest" description="Disordered" evidence="1">
    <location>
        <begin position="1"/>
        <end position="49"/>
    </location>
</feature>
<evidence type="ECO:0008006" key="3">
    <source>
        <dbReference type="Google" id="ProtNLM"/>
    </source>
</evidence>
<sequence>MVKKPSQQASSRPVITPEQADELAQRLADKPYGDPEKPKQEQEKPEKQCRTTISLYESMLLKVEDLALKNKRNGKEPKNVSAIVREALELYLGNMKS</sequence>
<geneLocation type="plasmid" evidence="2">
    <name>pRJ46C</name>
</geneLocation>
<keyword evidence="2" id="KW-0614">Plasmid</keyword>
<organism evidence="2">
    <name type="scientific">Raoultella ornithinolytica</name>
    <name type="common">Klebsiella ornithinolytica</name>
    <dbReference type="NCBI Taxonomy" id="54291"/>
    <lineage>
        <taxon>Bacteria</taxon>
        <taxon>Pseudomonadati</taxon>
        <taxon>Pseudomonadota</taxon>
        <taxon>Gammaproteobacteria</taxon>
        <taxon>Enterobacterales</taxon>
        <taxon>Enterobacteriaceae</taxon>
        <taxon>Klebsiella/Raoultella group</taxon>
        <taxon>Raoultella</taxon>
    </lineage>
</organism>
<dbReference type="AlphaFoldDB" id="A0A0M5KP94"/>
<proteinExistence type="predicted"/>
<dbReference type="RefSeq" id="WP_172686978.1">
    <property type="nucleotide sequence ID" value="NZ_KT225520.1"/>
</dbReference>
<evidence type="ECO:0000313" key="2">
    <source>
        <dbReference type="EMBL" id="ALD82413.1"/>
    </source>
</evidence>
<dbReference type="EMBL" id="KT225520">
    <property type="protein sequence ID" value="ALD82413.1"/>
    <property type="molecule type" value="Genomic_DNA"/>
</dbReference>
<accession>A0A0M5KP94</accession>
<protein>
    <recommendedName>
        <fullName evidence="3">CopG family transcriptional regulator</fullName>
    </recommendedName>
</protein>
<evidence type="ECO:0000256" key="1">
    <source>
        <dbReference type="SAM" id="MobiDB-lite"/>
    </source>
</evidence>